<dbReference type="Pfam" id="PF01535">
    <property type="entry name" value="PPR"/>
    <property type="match status" value="2"/>
</dbReference>
<dbReference type="EMBL" id="LSRQ01001111">
    <property type="protein sequence ID" value="OAY79277.1"/>
    <property type="molecule type" value="Genomic_DNA"/>
</dbReference>
<dbReference type="AlphaFoldDB" id="A0A199VQ15"/>
<dbReference type="Pfam" id="PF12854">
    <property type="entry name" value="PPR_1"/>
    <property type="match status" value="1"/>
</dbReference>
<evidence type="ECO:0000259" key="4">
    <source>
        <dbReference type="Pfam" id="PF14432"/>
    </source>
</evidence>
<keyword evidence="1" id="KW-0677">Repeat</keyword>
<evidence type="ECO:0000256" key="1">
    <source>
        <dbReference type="ARBA" id="ARBA00022737"/>
    </source>
</evidence>
<keyword evidence="2" id="KW-0809">Transit peptide</keyword>
<feature type="repeat" description="PPR" evidence="3">
    <location>
        <begin position="370"/>
        <end position="400"/>
    </location>
</feature>
<feature type="repeat" description="PPR" evidence="3">
    <location>
        <begin position="471"/>
        <end position="501"/>
    </location>
</feature>
<sequence>MEVVVGAHCSCGGSRDDAQRLCTGCGRPRAATAAAAAAAAMVDGGDGLGGRGVAVYIPRLISGAISGALTGLFALAGAFTGAVTGALAGRASDSGVFRGAGLGAVAGAVLSMEVLEASRAYWCSERSGSQHTSSMVSISDLGQDDTYDIFGEIGSKGLSSESLKKLPHYVITDEKRDSCGMALLRVQPTSAISNLNHSDHALRRRLDSIASMSELRQYHSQVVRLGLGGDNDAAGRLLKFLALHPSGDLPYALRLLRLLPDPDPFLFNTLLRARALPPSAAASLLSRMLSLSLLPNRFTFPPLLRSLSLSPSASPSPSSSLPFALQLHSLLLKLGFFSDPFSQNSLLCFYLSCALPDAAHRVFATAPRRDVVTWTTMISGLSRSGLVDEAREMFDVMPERNSVSWNAMIAGYVQVGRFADAFELFDRMRREGLRLDKFAAASMLAACTGLGALDQGRWIHENITRNGIELDSKLATTVIDMYCKCGCVEKAYEVFEGLEKRGISSWNCMIGGFAVHGRGEDAIELFKQMEREGTAPDSITLLNVLSACAHSGLVSEGRYYFNYMIQASNIEPKMEHYGCMVDLLGRAGLLEEAKKVIDEMPMSPDAGVLGALLGACKIHGDVEMGERIGRRVIELDSKNSGRYVLLANLYAKAGRWEDVAEVRRLMNDRRVRKEAGRSVIEMNGEVNEFICGGMSHPQAREIYETVDEMLKRIRLAGYVPDTEGVLHDIGEEEKENPLYYHSEKLAIAFGLLHTKPSETIRITKNLRVCRDCHEASKLISRVFDHEIIVRDRNRFHHFKDGKCSCRDYW</sequence>
<dbReference type="Proteomes" id="UP000092600">
    <property type="component" value="Unassembled WGS sequence"/>
</dbReference>
<dbReference type="InterPro" id="IPR046848">
    <property type="entry name" value="E_motif"/>
</dbReference>
<dbReference type="NCBIfam" id="TIGR00756">
    <property type="entry name" value="PPR"/>
    <property type="match status" value="5"/>
</dbReference>
<comment type="caution">
    <text evidence="5">The sequence shown here is derived from an EMBL/GenBank/DDBJ whole genome shotgun (WGS) entry which is preliminary data.</text>
</comment>
<dbReference type="Pfam" id="PF20431">
    <property type="entry name" value="E_motif"/>
    <property type="match status" value="1"/>
</dbReference>
<dbReference type="Pfam" id="PF13041">
    <property type="entry name" value="PPR_2"/>
    <property type="match status" value="2"/>
</dbReference>
<feature type="repeat" description="PPR" evidence="3">
    <location>
        <begin position="401"/>
        <end position="435"/>
    </location>
</feature>
<evidence type="ECO:0000313" key="6">
    <source>
        <dbReference type="Proteomes" id="UP000092600"/>
    </source>
</evidence>
<dbReference type="FunFam" id="1.25.40.10:FF:000348">
    <property type="entry name" value="Pentatricopeptide repeat-containing protein chloroplastic"/>
    <property type="match status" value="1"/>
</dbReference>
<gene>
    <name evidence="5" type="ORF">ACMD2_00093</name>
</gene>
<dbReference type="InterPro" id="IPR046849">
    <property type="entry name" value="E2_motif"/>
</dbReference>
<accession>A0A199VQ15</accession>
<name>A0A199VQ15_ANACO</name>
<dbReference type="InterPro" id="IPR032867">
    <property type="entry name" value="DYW_dom"/>
</dbReference>
<dbReference type="Gene3D" id="1.25.40.10">
    <property type="entry name" value="Tetratricopeptide repeat domain"/>
    <property type="match status" value="2"/>
</dbReference>
<evidence type="ECO:0000313" key="5">
    <source>
        <dbReference type="EMBL" id="OAY79277.1"/>
    </source>
</evidence>
<reference evidence="5 6" key="1">
    <citation type="journal article" date="2016" name="DNA Res.">
        <title>The draft genome of MD-2 pineapple using hybrid error correction of long reads.</title>
        <authorList>
            <person name="Redwan R.M."/>
            <person name="Saidin A."/>
            <person name="Kumar S.V."/>
        </authorList>
    </citation>
    <scope>NUCLEOTIDE SEQUENCE [LARGE SCALE GENOMIC DNA]</scope>
    <source>
        <strain evidence="6">cv. MD2</strain>
        <tissue evidence="5">Leaf</tissue>
    </source>
</reference>
<dbReference type="PANTHER" id="PTHR47926:SF402">
    <property type="entry name" value="TETRATRICOPEPTIDE-LIKE HELICAL DOMAIN SUPERFAMILY, DYW DOMAIN-CONTAINING PROTEIN"/>
    <property type="match status" value="1"/>
</dbReference>
<dbReference type="FunFam" id="1.25.40.10:FF:003744">
    <property type="entry name" value="Pentatricopeptide repeat-containing protein"/>
    <property type="match status" value="1"/>
</dbReference>
<dbReference type="GO" id="GO:0008270">
    <property type="term" value="F:zinc ion binding"/>
    <property type="evidence" value="ECO:0007669"/>
    <property type="project" value="InterPro"/>
</dbReference>
<dbReference type="InterPro" id="IPR046960">
    <property type="entry name" value="PPR_At4g14850-like_plant"/>
</dbReference>
<dbReference type="GO" id="GO:0003723">
    <property type="term" value="F:RNA binding"/>
    <property type="evidence" value="ECO:0007669"/>
    <property type="project" value="InterPro"/>
</dbReference>
<feature type="repeat" description="PPR" evidence="3">
    <location>
        <begin position="502"/>
        <end position="536"/>
    </location>
</feature>
<dbReference type="PANTHER" id="PTHR47926">
    <property type="entry name" value="PENTATRICOPEPTIDE REPEAT-CONTAINING PROTEIN"/>
    <property type="match status" value="1"/>
</dbReference>
<dbReference type="STRING" id="4615.A0A199VQ15"/>
<proteinExistence type="predicted"/>
<protein>
    <submittedName>
        <fullName evidence="5">Pentatricopeptide repeat-containing protein</fullName>
    </submittedName>
</protein>
<dbReference type="InterPro" id="IPR011990">
    <property type="entry name" value="TPR-like_helical_dom_sf"/>
</dbReference>
<organism evidence="5 6">
    <name type="scientific">Ananas comosus</name>
    <name type="common">Pineapple</name>
    <name type="synonym">Ananas ananas</name>
    <dbReference type="NCBI Taxonomy" id="4615"/>
    <lineage>
        <taxon>Eukaryota</taxon>
        <taxon>Viridiplantae</taxon>
        <taxon>Streptophyta</taxon>
        <taxon>Embryophyta</taxon>
        <taxon>Tracheophyta</taxon>
        <taxon>Spermatophyta</taxon>
        <taxon>Magnoliopsida</taxon>
        <taxon>Liliopsida</taxon>
        <taxon>Poales</taxon>
        <taxon>Bromeliaceae</taxon>
        <taxon>Bromelioideae</taxon>
        <taxon>Ananas</taxon>
    </lineage>
</organism>
<dbReference type="InterPro" id="IPR002885">
    <property type="entry name" value="PPR_rpt"/>
</dbReference>
<dbReference type="GO" id="GO:0009451">
    <property type="term" value="P:RNA modification"/>
    <property type="evidence" value="ECO:0007669"/>
    <property type="project" value="InterPro"/>
</dbReference>
<dbReference type="Pfam" id="PF14432">
    <property type="entry name" value="DYW_deaminase"/>
    <property type="match status" value="1"/>
</dbReference>
<evidence type="ECO:0000256" key="2">
    <source>
        <dbReference type="ARBA" id="ARBA00022946"/>
    </source>
</evidence>
<dbReference type="Pfam" id="PF20430">
    <property type="entry name" value="Eplus_motif"/>
    <property type="match status" value="1"/>
</dbReference>
<evidence type="ECO:0000256" key="3">
    <source>
        <dbReference type="PROSITE-ProRule" id="PRU00708"/>
    </source>
</evidence>
<dbReference type="PROSITE" id="PS51375">
    <property type="entry name" value="PPR"/>
    <property type="match status" value="4"/>
</dbReference>
<feature type="domain" description="DYW" evidence="4">
    <location>
        <begin position="717"/>
        <end position="809"/>
    </location>
</feature>